<dbReference type="PATRIC" id="fig|189381.10.peg.4346"/>
<dbReference type="RefSeq" id="WP_048004013.1">
    <property type="nucleotide sequence ID" value="NZ_BSED01000078.1"/>
</dbReference>
<organism evidence="1 2">
    <name type="scientific">Rossellomorea marisflavi</name>
    <dbReference type="NCBI Taxonomy" id="189381"/>
    <lineage>
        <taxon>Bacteria</taxon>
        <taxon>Bacillati</taxon>
        <taxon>Bacillota</taxon>
        <taxon>Bacilli</taxon>
        <taxon>Bacillales</taxon>
        <taxon>Bacillaceae</taxon>
        <taxon>Rossellomorea</taxon>
    </lineage>
</organism>
<dbReference type="SUPFAM" id="SSF103007">
    <property type="entry name" value="Hypothetical protein TT1725"/>
    <property type="match status" value="1"/>
</dbReference>
<accession>A0A0J5TH61</accession>
<evidence type="ECO:0000313" key="2">
    <source>
        <dbReference type="Proteomes" id="UP000076510"/>
    </source>
</evidence>
<dbReference type="Pfam" id="PF04456">
    <property type="entry name" value="DUF503"/>
    <property type="match status" value="1"/>
</dbReference>
<dbReference type="InterPro" id="IPR036746">
    <property type="entry name" value="TT1725-like_sf"/>
</dbReference>
<dbReference type="OrthoDB" id="9809023at2"/>
<dbReference type="PANTHER" id="PTHR36441">
    <property type="entry name" value="HYPOTHETICAL CYTOSOLIC PROTEIN"/>
    <property type="match status" value="1"/>
</dbReference>
<comment type="caution">
    <text evidence="1">The sequence shown here is derived from an EMBL/GenBank/DDBJ whole genome shotgun (WGS) entry which is preliminary data.</text>
</comment>
<proteinExistence type="predicted"/>
<gene>
    <name evidence="1" type="ORF">AV649_02145</name>
</gene>
<dbReference type="PANTHER" id="PTHR36441:SF1">
    <property type="entry name" value="DUF503 DOMAIN-CONTAINING PROTEIN"/>
    <property type="match status" value="1"/>
</dbReference>
<dbReference type="AlphaFoldDB" id="A0A0J5TH61"/>
<evidence type="ECO:0000313" key="1">
    <source>
        <dbReference type="EMBL" id="KZE49853.1"/>
    </source>
</evidence>
<name>A0A0J5TH61_9BACI</name>
<reference evidence="2" key="1">
    <citation type="submission" date="2016-01" db="EMBL/GenBank/DDBJ databases">
        <title>Whole genome sequencing of Bhargavaea cecembensis T14.</title>
        <authorList>
            <person name="Hong K.W."/>
        </authorList>
    </citation>
    <scope>NUCLEOTIDE SEQUENCE [LARGE SCALE GENOMIC DNA]</scope>
    <source>
        <strain evidence="2">M19</strain>
    </source>
</reference>
<dbReference type="InterPro" id="IPR007546">
    <property type="entry name" value="DUF503"/>
</dbReference>
<sequence>MITCAEFECMIHGAGSLKEKRAVLQRIMTRLKQKYNVSVAEVGHQDAWQRTSLAIVSVASTKAASQKEVDRALAFVDSFPEWERLHTTIESL</sequence>
<dbReference type="Proteomes" id="UP000076510">
    <property type="component" value="Unassembled WGS sequence"/>
</dbReference>
<dbReference type="Gene3D" id="3.30.70.1120">
    <property type="entry name" value="TT1725-like"/>
    <property type="match status" value="1"/>
</dbReference>
<dbReference type="EMBL" id="LQQY01000012">
    <property type="protein sequence ID" value="KZE49853.1"/>
    <property type="molecule type" value="Genomic_DNA"/>
</dbReference>
<protein>
    <submittedName>
        <fullName evidence="1">Uncharacterized protein</fullName>
    </submittedName>
</protein>